<dbReference type="InterPro" id="IPR001451">
    <property type="entry name" value="Hexapep"/>
</dbReference>
<dbReference type="SUPFAM" id="SSF51161">
    <property type="entry name" value="Trimeric LpxA-like enzymes"/>
    <property type="match status" value="1"/>
</dbReference>
<evidence type="ECO:0000313" key="6">
    <source>
        <dbReference type="EMBL" id="ADZ90021.1"/>
    </source>
</evidence>
<dbReference type="PANTHER" id="PTHR43017:SF1">
    <property type="entry name" value="ACETYLTRANSFERASE YJL218W-RELATED"/>
    <property type="match status" value="1"/>
</dbReference>
<dbReference type="EC" id="2.3.1.-" evidence="4"/>
<dbReference type="PANTHER" id="PTHR43017">
    <property type="entry name" value="GALACTOSIDE O-ACETYLTRANSFERASE"/>
    <property type="match status" value="1"/>
</dbReference>
<feature type="region of interest" description="Disordered" evidence="5">
    <location>
        <begin position="241"/>
        <end position="270"/>
    </location>
</feature>
<dbReference type="Pfam" id="PF00132">
    <property type="entry name" value="Hexapep"/>
    <property type="match status" value="1"/>
</dbReference>
<keyword evidence="1 4" id="KW-0808">Transferase</keyword>
<reference evidence="6 7" key="1">
    <citation type="journal article" date="2012" name="Stand. Genomic Sci.">
        <title>Complete genome sequence of the melanogenic marine bacterium Marinomonas mediterranea type strain (MMB-1(T)).</title>
        <authorList>
            <person name="Lucas-Elio P."/>
            <person name="Goodwin L."/>
            <person name="Woyke T."/>
            <person name="Pitluck S."/>
            <person name="Nolan M."/>
            <person name="Kyrpides N.C."/>
            <person name="Detter J.C."/>
            <person name="Copeland A."/>
            <person name="Teshima H."/>
            <person name="Bruce D."/>
            <person name="Detter C."/>
            <person name="Tapia R."/>
            <person name="Han S."/>
            <person name="Land M.L."/>
            <person name="Ivanova N."/>
            <person name="Mikhailova N."/>
            <person name="Johnston A.W."/>
            <person name="Sanchez-Amat A."/>
        </authorList>
    </citation>
    <scope>NUCLEOTIDE SEQUENCE [LARGE SCALE GENOMIC DNA]</scope>
    <source>
        <strain evidence="7">ATCC 700492 / JCM 21426 / NBRC 103028 / MMB-1</strain>
    </source>
</reference>
<dbReference type="STRING" id="717774.Marme_0738"/>
<dbReference type="InterPro" id="IPR011004">
    <property type="entry name" value="Trimer_LpxA-like_sf"/>
</dbReference>
<gene>
    <name evidence="6" type="ordered locus">Marme_0738</name>
</gene>
<organism evidence="6 7">
    <name type="scientific">Marinomonas mediterranea (strain ATCC 700492 / JCM 21426 / NBRC 103028 / MMB-1)</name>
    <dbReference type="NCBI Taxonomy" id="717774"/>
    <lineage>
        <taxon>Bacteria</taxon>
        <taxon>Pseudomonadati</taxon>
        <taxon>Pseudomonadota</taxon>
        <taxon>Gammaproteobacteria</taxon>
        <taxon>Oceanospirillales</taxon>
        <taxon>Oceanospirillaceae</taxon>
        <taxon>Marinomonas</taxon>
    </lineage>
</organism>
<dbReference type="AlphaFoldDB" id="F2K2H6"/>
<dbReference type="GO" id="GO:0008870">
    <property type="term" value="F:galactoside O-acetyltransferase activity"/>
    <property type="evidence" value="ECO:0007669"/>
    <property type="project" value="TreeGrafter"/>
</dbReference>
<evidence type="ECO:0000256" key="4">
    <source>
        <dbReference type="RuleBase" id="RU367021"/>
    </source>
</evidence>
<dbReference type="KEGG" id="mme:Marme_0738"/>
<keyword evidence="2" id="KW-0677">Repeat</keyword>
<dbReference type="InterPro" id="IPR039369">
    <property type="entry name" value="LacA-like"/>
</dbReference>
<dbReference type="Gene3D" id="2.160.10.10">
    <property type="entry name" value="Hexapeptide repeat proteins"/>
    <property type="match status" value="1"/>
</dbReference>
<dbReference type="RefSeq" id="WP_013659926.1">
    <property type="nucleotide sequence ID" value="NC_015276.1"/>
</dbReference>
<keyword evidence="7" id="KW-1185">Reference proteome</keyword>
<proteinExistence type="inferred from homology"/>
<evidence type="ECO:0000256" key="1">
    <source>
        <dbReference type="ARBA" id="ARBA00022679"/>
    </source>
</evidence>
<evidence type="ECO:0000256" key="2">
    <source>
        <dbReference type="ARBA" id="ARBA00022737"/>
    </source>
</evidence>
<feature type="compositionally biased region" description="Basic and acidic residues" evidence="5">
    <location>
        <begin position="241"/>
        <end position="250"/>
    </location>
</feature>
<dbReference type="CDD" id="cd04647">
    <property type="entry name" value="LbH_MAT_like"/>
    <property type="match status" value="1"/>
</dbReference>
<feature type="compositionally biased region" description="Polar residues" evidence="5">
    <location>
        <begin position="251"/>
        <end position="263"/>
    </location>
</feature>
<name>F2K2H6_MARM1</name>
<sequence length="270" mass="29449">MQSIQSVKYWAKTSKTPAARSVRGIWYSCQQLEMPCIPLLTKSLLFLHKSTATLVASLTRRLYWTPLFKSQIQGGKHLYLYSGMPQILGNPEIRVGKGCRWSGISTVSARWGSQTPRFIVGDNVDIGWQSNIAVGQDVILEDNVRMAGKAFLAGYPGHPINPVDRAKGLPELDSQVGNIHLKENVWLGTNVTVLGGVTIGRNSIIGAGSVVTKSIPDNVVAAGNPAKVIRALSAPECSEQKCSEQERYEQESLQTEQAPTNVTMEKGELS</sequence>
<dbReference type="EMBL" id="CP002583">
    <property type="protein sequence ID" value="ADZ90021.1"/>
    <property type="molecule type" value="Genomic_DNA"/>
</dbReference>
<dbReference type="HOGENOM" id="CLU_051638_7_1_6"/>
<dbReference type="PROSITE" id="PS00101">
    <property type="entry name" value="HEXAPEP_TRANSFERASES"/>
    <property type="match status" value="1"/>
</dbReference>
<dbReference type="PATRIC" id="fig|717774.3.peg.766"/>
<dbReference type="Proteomes" id="UP000001062">
    <property type="component" value="Chromosome"/>
</dbReference>
<evidence type="ECO:0000256" key="5">
    <source>
        <dbReference type="SAM" id="MobiDB-lite"/>
    </source>
</evidence>
<dbReference type="OrthoDB" id="9800846at2"/>
<evidence type="ECO:0000313" key="7">
    <source>
        <dbReference type="Proteomes" id="UP000001062"/>
    </source>
</evidence>
<protein>
    <recommendedName>
        <fullName evidence="4">Acetyltransferase</fullName>
        <ecNumber evidence="4">2.3.1.-</ecNumber>
    </recommendedName>
</protein>
<keyword evidence="3 4" id="KW-0012">Acyltransferase</keyword>
<evidence type="ECO:0000256" key="3">
    <source>
        <dbReference type="ARBA" id="ARBA00023315"/>
    </source>
</evidence>
<dbReference type="InterPro" id="IPR018357">
    <property type="entry name" value="Hexapep_transf_CS"/>
</dbReference>
<comment type="similarity">
    <text evidence="4">Belongs to the transferase hexapeptide repeat family.</text>
</comment>
<accession>F2K2H6</accession>
<dbReference type="eggNOG" id="COG0110">
    <property type="taxonomic scope" value="Bacteria"/>
</dbReference>